<comment type="caution">
    <text evidence="2">The sequence shown here is derived from an EMBL/GenBank/DDBJ whole genome shotgun (WGS) entry which is preliminary data.</text>
</comment>
<dbReference type="EMBL" id="LAVV01008458">
    <property type="protein sequence ID" value="KNZ52749.1"/>
    <property type="molecule type" value="Genomic_DNA"/>
</dbReference>
<evidence type="ECO:0000313" key="2">
    <source>
        <dbReference type="EMBL" id="KNZ52749.1"/>
    </source>
</evidence>
<protein>
    <submittedName>
        <fullName evidence="2">Uncharacterized protein</fullName>
    </submittedName>
</protein>
<evidence type="ECO:0000256" key="1">
    <source>
        <dbReference type="SAM" id="MobiDB-lite"/>
    </source>
</evidence>
<feature type="region of interest" description="Disordered" evidence="1">
    <location>
        <begin position="266"/>
        <end position="311"/>
    </location>
</feature>
<dbReference type="Proteomes" id="UP000037035">
    <property type="component" value="Unassembled WGS sequence"/>
</dbReference>
<keyword evidence="3" id="KW-1185">Reference proteome</keyword>
<gene>
    <name evidence="2" type="ORF">VP01_3460g1</name>
</gene>
<feature type="region of interest" description="Disordered" evidence="1">
    <location>
        <begin position="136"/>
        <end position="163"/>
    </location>
</feature>
<feature type="region of interest" description="Disordered" evidence="1">
    <location>
        <begin position="88"/>
        <end position="108"/>
    </location>
</feature>
<sequence length="311" mass="34367">GFPQLGDYLQPPHLCTFMDVENSPLDKVFNVFQGQWLMWRNAHNTQNAQMMSISSQDLIIKMGGQREMIRICNNWDAREELRRLDYLPHPSTNQPCSGPEPPTGIPPKRAHEYPLGNNQLSSREHALPDGRSYRLPGPGIRQPSGRDGTSTTCSPAFKSRSAAAVPTPTATAAAASAATPAAGKSVYWMPAADHTSYGRKTHPPSSISTHTPIHKGLTCQSTPLLAGLLPREVPRQPASTLLDWPEELQAPKESYFHCDGNKGLLHESREESRKTPKTPWLCQRQRPNESKLPLSTTSSSNPEYFLNNASI</sequence>
<reference evidence="2 3" key="1">
    <citation type="submission" date="2015-08" db="EMBL/GenBank/DDBJ databases">
        <title>Next Generation Sequencing and Analysis of the Genome of Puccinia sorghi L Schw, the Causal Agent of Maize Common Rust.</title>
        <authorList>
            <person name="Rochi L."/>
            <person name="Burguener G."/>
            <person name="Darino M."/>
            <person name="Turjanski A."/>
            <person name="Kreff E."/>
            <person name="Dieguez M.J."/>
            <person name="Sacco F."/>
        </authorList>
    </citation>
    <scope>NUCLEOTIDE SEQUENCE [LARGE SCALE GENOMIC DNA]</scope>
    <source>
        <strain evidence="2 3">RO10H11247</strain>
    </source>
</reference>
<dbReference type="AlphaFoldDB" id="A0A0L6UW75"/>
<feature type="compositionally biased region" description="Polar residues" evidence="1">
    <location>
        <begin position="293"/>
        <end position="311"/>
    </location>
</feature>
<organism evidence="2 3">
    <name type="scientific">Puccinia sorghi</name>
    <dbReference type="NCBI Taxonomy" id="27349"/>
    <lineage>
        <taxon>Eukaryota</taxon>
        <taxon>Fungi</taxon>
        <taxon>Dikarya</taxon>
        <taxon>Basidiomycota</taxon>
        <taxon>Pucciniomycotina</taxon>
        <taxon>Pucciniomycetes</taxon>
        <taxon>Pucciniales</taxon>
        <taxon>Pucciniaceae</taxon>
        <taxon>Puccinia</taxon>
    </lineage>
</organism>
<feature type="non-terminal residue" evidence="2">
    <location>
        <position position="1"/>
    </location>
</feature>
<evidence type="ECO:0000313" key="3">
    <source>
        <dbReference type="Proteomes" id="UP000037035"/>
    </source>
</evidence>
<dbReference type="VEuPathDB" id="FungiDB:VP01_3460g1"/>
<name>A0A0L6UW75_9BASI</name>
<proteinExistence type="predicted"/>
<accession>A0A0L6UW75</accession>